<dbReference type="KEGG" id="ptm:GSPATT00027042001"/>
<keyword evidence="1" id="KW-0274">FAD</keyword>
<dbReference type="InParanoid" id="A0EHC7"/>
<dbReference type="GeneID" id="5047876"/>
<sequence length="226" mass="27071">MIDHFFHLGRLRFYIIIINRNQFPVLFSQNEQQKLIISKKYLNKQRRIVVQYEFNNAYFQIQIQYQCQKVAKFLFSLQKIQFDILIVGVGPASLSGVIRIKDLDSNKSVVVNVGSRNYLCKTKFEYEDDVKQSWIYDELSRSRNFKGSFQYNIYFGLIWEPWNIKSHVKESESYLTKDQVPQIKYEKPDRKLTFDFQITQKEVGPIMNMINQLILKQSKRLNLRKT</sequence>
<comment type="cofactor">
    <cofactor evidence="1">
        <name>[4Fe-4S] cluster</name>
        <dbReference type="ChEBI" id="CHEBI:49883"/>
    </cofactor>
    <text evidence="1">Binds 1 [4Fe-4S] cluster.</text>
</comment>
<keyword evidence="1" id="KW-0560">Oxidoreductase</keyword>
<protein>
    <recommendedName>
        <fullName evidence="1">Electron transfer flavoprotein-ubiquinone oxidoreductase</fullName>
        <shortName evidence="1">ETF-QO</shortName>
        <ecNumber evidence="1">1.5.5.1</ecNumber>
    </recommendedName>
</protein>
<dbReference type="AlphaFoldDB" id="A0EHC7"/>
<dbReference type="EMBL" id="CT868679">
    <property type="protein sequence ID" value="CAK94718.1"/>
    <property type="molecule type" value="Genomic_DNA"/>
</dbReference>
<dbReference type="Gene3D" id="3.50.50.60">
    <property type="entry name" value="FAD/NAD(P)-binding domain"/>
    <property type="match status" value="1"/>
</dbReference>
<evidence type="ECO:0000313" key="2">
    <source>
        <dbReference type="EMBL" id="CAK94718.1"/>
    </source>
</evidence>
<accession>A0EHC7</accession>
<keyword evidence="1" id="KW-0285">Flavoprotein</keyword>
<comment type="catalytic activity">
    <reaction evidence="1">
        <text>a ubiquinone + reduced [electron-transfer flavoprotein] = a ubiquinol + oxidized [electron-transfer flavoprotein] + H(+)</text>
        <dbReference type="Rhea" id="RHEA:24052"/>
        <dbReference type="Rhea" id="RHEA-COMP:9565"/>
        <dbReference type="Rhea" id="RHEA-COMP:9566"/>
        <dbReference type="Rhea" id="RHEA-COMP:10685"/>
        <dbReference type="Rhea" id="RHEA-COMP:10686"/>
        <dbReference type="ChEBI" id="CHEBI:15378"/>
        <dbReference type="ChEBI" id="CHEBI:16389"/>
        <dbReference type="ChEBI" id="CHEBI:17976"/>
        <dbReference type="ChEBI" id="CHEBI:57692"/>
        <dbReference type="ChEBI" id="CHEBI:58307"/>
        <dbReference type="EC" id="1.5.5.1"/>
    </reaction>
</comment>
<dbReference type="GO" id="GO:0046872">
    <property type="term" value="F:metal ion binding"/>
    <property type="evidence" value="ECO:0007669"/>
    <property type="project" value="UniProtKB-KW"/>
</dbReference>
<reference evidence="2 3" key="1">
    <citation type="journal article" date="2006" name="Nature">
        <title>Global trends of whole-genome duplications revealed by the ciliate Paramecium tetraurelia.</title>
        <authorList>
            <consortium name="Genoscope"/>
            <person name="Aury J.-M."/>
            <person name="Jaillon O."/>
            <person name="Duret L."/>
            <person name="Noel B."/>
            <person name="Jubin C."/>
            <person name="Porcel B.M."/>
            <person name="Segurens B."/>
            <person name="Daubin V."/>
            <person name="Anthouard V."/>
            <person name="Aiach N."/>
            <person name="Arnaiz O."/>
            <person name="Billaut A."/>
            <person name="Beisson J."/>
            <person name="Blanc I."/>
            <person name="Bouhouche K."/>
            <person name="Camara F."/>
            <person name="Duharcourt S."/>
            <person name="Guigo R."/>
            <person name="Gogendeau D."/>
            <person name="Katinka M."/>
            <person name="Keller A.-M."/>
            <person name="Kissmehl R."/>
            <person name="Klotz C."/>
            <person name="Koll F."/>
            <person name="Le Moue A."/>
            <person name="Lepere C."/>
            <person name="Malinsky S."/>
            <person name="Nowacki M."/>
            <person name="Nowak J.K."/>
            <person name="Plattner H."/>
            <person name="Poulain J."/>
            <person name="Ruiz F."/>
            <person name="Serrano V."/>
            <person name="Zagulski M."/>
            <person name="Dessen P."/>
            <person name="Betermier M."/>
            <person name="Weissenbach J."/>
            <person name="Scarpelli C."/>
            <person name="Schachter V."/>
            <person name="Sperling L."/>
            <person name="Meyer E."/>
            <person name="Cohen J."/>
            <person name="Wincker P."/>
        </authorList>
    </citation>
    <scope>NUCLEOTIDE SEQUENCE [LARGE SCALE GENOMIC DNA]</scope>
    <source>
        <strain evidence="2 3">Stock d4-2</strain>
    </source>
</reference>
<keyword evidence="1" id="KW-0813">Transport</keyword>
<keyword evidence="1" id="KW-0411">Iron-sulfur</keyword>
<dbReference type="EC" id="1.5.5.1" evidence="1"/>
<dbReference type="GO" id="GO:0051539">
    <property type="term" value="F:4 iron, 4 sulfur cluster binding"/>
    <property type="evidence" value="ECO:0007669"/>
    <property type="project" value="UniProtKB-UniRule"/>
</dbReference>
<gene>
    <name evidence="2" type="ORF">GSPATT00027042001</name>
</gene>
<keyword evidence="1" id="KW-0479">Metal-binding</keyword>
<dbReference type="InterPro" id="IPR040156">
    <property type="entry name" value="ETF-QO"/>
</dbReference>
<dbReference type="InterPro" id="IPR036188">
    <property type="entry name" value="FAD/NAD-bd_sf"/>
</dbReference>
<dbReference type="HOGENOM" id="CLU_1226874_0_0_1"/>
<dbReference type="GO" id="GO:0004174">
    <property type="term" value="F:electron-transferring-flavoprotein dehydrogenase activity"/>
    <property type="evidence" value="ECO:0007669"/>
    <property type="project" value="UniProtKB-UniRule"/>
</dbReference>
<dbReference type="PANTHER" id="PTHR10617">
    <property type="entry name" value="ELECTRON TRANSFER FLAVOPROTEIN-UBIQUINONE OXIDOREDUCTASE"/>
    <property type="match status" value="1"/>
</dbReference>
<dbReference type="RefSeq" id="XP_001462091.1">
    <property type="nucleotide sequence ID" value="XM_001462054.1"/>
</dbReference>
<dbReference type="OrthoDB" id="437331at2759"/>
<dbReference type="PANTHER" id="PTHR10617:SF107">
    <property type="entry name" value="ELECTRON TRANSFER FLAVOPROTEIN-UBIQUINONE OXIDOREDUCTASE, MITOCHONDRIAL"/>
    <property type="match status" value="1"/>
</dbReference>
<keyword evidence="1" id="KW-0408">Iron</keyword>
<organism evidence="2 3">
    <name type="scientific">Paramecium tetraurelia</name>
    <dbReference type="NCBI Taxonomy" id="5888"/>
    <lineage>
        <taxon>Eukaryota</taxon>
        <taxon>Sar</taxon>
        <taxon>Alveolata</taxon>
        <taxon>Ciliophora</taxon>
        <taxon>Intramacronucleata</taxon>
        <taxon>Oligohymenophorea</taxon>
        <taxon>Peniculida</taxon>
        <taxon>Parameciidae</taxon>
        <taxon>Paramecium</taxon>
    </lineage>
</organism>
<proteinExistence type="predicted"/>
<comment type="function">
    <text evidence="1">Accepts electrons from ETF and reduces ubiquinone.</text>
</comment>
<comment type="cofactor">
    <cofactor evidence="1">
        <name>FAD</name>
        <dbReference type="ChEBI" id="CHEBI:57692"/>
    </cofactor>
</comment>
<evidence type="ECO:0000313" key="3">
    <source>
        <dbReference type="Proteomes" id="UP000000600"/>
    </source>
</evidence>
<keyword evidence="3" id="KW-1185">Reference proteome</keyword>
<dbReference type="Gene3D" id="3.30.9.90">
    <property type="match status" value="1"/>
</dbReference>
<dbReference type="Proteomes" id="UP000000600">
    <property type="component" value="Unassembled WGS sequence"/>
</dbReference>
<name>A0EHC7_PARTE</name>
<dbReference type="STRING" id="5888.A0EHC7"/>
<keyword evidence="1" id="KW-0830">Ubiquinone</keyword>
<evidence type="ECO:0000256" key="1">
    <source>
        <dbReference type="RuleBase" id="RU366068"/>
    </source>
</evidence>
<keyword evidence="1" id="KW-0249">Electron transport</keyword>